<dbReference type="GO" id="GO:0005737">
    <property type="term" value="C:cytoplasm"/>
    <property type="evidence" value="ECO:0007669"/>
    <property type="project" value="UniProtKB-ARBA"/>
</dbReference>
<proteinExistence type="inferred from homology"/>
<dbReference type="InterPro" id="IPR037047">
    <property type="entry name" value="PITH_dom_sf"/>
</dbReference>
<reference evidence="4" key="1">
    <citation type="submission" date="2023-03" db="EMBL/GenBank/DDBJ databases">
        <authorList>
            <person name="Steffen K."/>
            <person name="Cardenas P."/>
        </authorList>
    </citation>
    <scope>NUCLEOTIDE SEQUENCE</scope>
</reference>
<name>A0AA35T1P9_GEOBA</name>
<evidence type="ECO:0000259" key="3">
    <source>
        <dbReference type="PROSITE" id="PS51532"/>
    </source>
</evidence>
<sequence>MAHHHCHGGEDGHGGHHHHDHGEDPAVKFSLYTKIDTERVMCWNEAEEGSGRTVFTAWEDRMDRDEMVESDVDPELLFHIPLVSLKHSLLSKGYIYHTSGYQKRSLFETFQQESQA</sequence>
<dbReference type="InterPro" id="IPR010400">
    <property type="entry name" value="PITH_dom"/>
</dbReference>
<feature type="compositionally biased region" description="Basic and acidic residues" evidence="2">
    <location>
        <begin position="7"/>
        <end position="24"/>
    </location>
</feature>
<dbReference type="SUPFAM" id="SSF49785">
    <property type="entry name" value="Galactose-binding domain-like"/>
    <property type="match status" value="1"/>
</dbReference>
<evidence type="ECO:0000313" key="4">
    <source>
        <dbReference type="EMBL" id="CAI8040145.1"/>
    </source>
</evidence>
<protein>
    <submittedName>
        <fullName evidence="4">PITH domain-containing protein 1</fullName>
    </submittedName>
</protein>
<gene>
    <name evidence="4" type="ORF">GBAR_LOCUS22366</name>
</gene>
<dbReference type="InterPro" id="IPR008979">
    <property type="entry name" value="Galactose-bd-like_sf"/>
</dbReference>
<comment type="similarity">
    <text evidence="1">Belongs to the PITHD1 family.</text>
</comment>
<dbReference type="Proteomes" id="UP001174909">
    <property type="component" value="Unassembled WGS sequence"/>
</dbReference>
<feature type="region of interest" description="Disordered" evidence="2">
    <location>
        <begin position="1"/>
        <end position="24"/>
    </location>
</feature>
<keyword evidence="5" id="KW-1185">Reference proteome</keyword>
<dbReference type="AlphaFoldDB" id="A0AA35T1P9"/>
<comment type="caution">
    <text evidence="4">The sequence shown here is derived from an EMBL/GenBank/DDBJ whole genome shotgun (WGS) entry which is preliminary data.</text>
</comment>
<organism evidence="4 5">
    <name type="scientific">Geodia barretti</name>
    <name type="common">Barrett's horny sponge</name>
    <dbReference type="NCBI Taxonomy" id="519541"/>
    <lineage>
        <taxon>Eukaryota</taxon>
        <taxon>Metazoa</taxon>
        <taxon>Porifera</taxon>
        <taxon>Demospongiae</taxon>
        <taxon>Heteroscleromorpha</taxon>
        <taxon>Tetractinellida</taxon>
        <taxon>Astrophorina</taxon>
        <taxon>Geodiidae</taxon>
        <taxon>Geodia</taxon>
    </lineage>
</organism>
<dbReference type="Pfam" id="PF06201">
    <property type="entry name" value="PITH"/>
    <property type="match status" value="1"/>
</dbReference>
<feature type="domain" description="PITH" evidence="3">
    <location>
        <begin position="20"/>
        <end position="116"/>
    </location>
</feature>
<dbReference type="GO" id="GO:0005634">
    <property type="term" value="C:nucleus"/>
    <property type="evidence" value="ECO:0007669"/>
    <property type="project" value="TreeGrafter"/>
</dbReference>
<dbReference type="EMBL" id="CASHTH010003085">
    <property type="protein sequence ID" value="CAI8040145.1"/>
    <property type="molecule type" value="Genomic_DNA"/>
</dbReference>
<dbReference type="PANTHER" id="PTHR12175:SF1">
    <property type="entry name" value="PITH DOMAIN-CONTAINING PROTEIN 1"/>
    <property type="match status" value="1"/>
</dbReference>
<dbReference type="Gene3D" id="2.60.120.470">
    <property type="entry name" value="PITH domain"/>
    <property type="match status" value="1"/>
</dbReference>
<dbReference type="PROSITE" id="PS51532">
    <property type="entry name" value="PITH"/>
    <property type="match status" value="1"/>
</dbReference>
<evidence type="ECO:0000256" key="2">
    <source>
        <dbReference type="SAM" id="MobiDB-lite"/>
    </source>
</evidence>
<dbReference type="InterPro" id="IPR045099">
    <property type="entry name" value="PITH1-like"/>
</dbReference>
<dbReference type="PANTHER" id="PTHR12175">
    <property type="entry name" value="AD039 HT014 THIOREDOXIN FAMILY TRP26"/>
    <property type="match status" value="1"/>
</dbReference>
<evidence type="ECO:0000256" key="1">
    <source>
        <dbReference type="ARBA" id="ARBA00025788"/>
    </source>
</evidence>
<accession>A0AA35T1P9</accession>
<evidence type="ECO:0000313" key="5">
    <source>
        <dbReference type="Proteomes" id="UP001174909"/>
    </source>
</evidence>